<dbReference type="EMBL" id="PFGW01000028">
    <property type="protein sequence ID" value="PIW74681.1"/>
    <property type="molecule type" value="Genomic_DNA"/>
</dbReference>
<accession>A0A2M7IDV2</accession>
<sequence length="269" mass="29622">MKDKKQSTKKRFLVGVFIVAIIGVGGWFLFFKNGGGVSINLKDNGANYTADIKNKLMEESNSNDDNDGLTNREEKIYGTDPLNPDSDGDGYSDGEEIQNGYNPLVPSPDDEITDIKGFLDGLNAEIELSLPDEKDLNISLSTGKEAVEKYLQETKTPAILKDPELYQQAFLEARAGKTQKIDQIISELEKSYSDLFKTIVPVEALQLHKLTLGMMPALIQLFGDLKSAQSSPLKALASIQTSQSLIPYTLVIQIQINELVSKYGLEAPE</sequence>
<dbReference type="Pfam" id="PF18884">
    <property type="entry name" value="TSP3_bac"/>
    <property type="match status" value="2"/>
</dbReference>
<keyword evidence="2" id="KW-0964">Secreted</keyword>
<dbReference type="AlphaFoldDB" id="A0A2M7IDV2"/>
<keyword evidence="6" id="KW-0472">Membrane</keyword>
<evidence type="ECO:0000256" key="3">
    <source>
        <dbReference type="ARBA" id="ARBA00022729"/>
    </source>
</evidence>
<name>A0A2M7IDV2_9BACT</name>
<protein>
    <submittedName>
        <fullName evidence="7">Uncharacterized protein</fullName>
    </submittedName>
</protein>
<reference evidence="8" key="1">
    <citation type="submission" date="2017-09" db="EMBL/GenBank/DDBJ databases">
        <title>Depth-based differentiation of microbial function through sediment-hosted aquifers and enrichment of novel symbionts in the deep terrestrial subsurface.</title>
        <authorList>
            <person name="Probst A.J."/>
            <person name="Ladd B."/>
            <person name="Jarett J.K."/>
            <person name="Geller-Mcgrath D.E."/>
            <person name="Sieber C.M.K."/>
            <person name="Emerson J.B."/>
            <person name="Anantharaman K."/>
            <person name="Thomas B.C."/>
            <person name="Malmstrom R."/>
            <person name="Stieglmeier M."/>
            <person name="Klingl A."/>
            <person name="Woyke T."/>
            <person name="Ryan C.M."/>
            <person name="Banfield J.F."/>
        </authorList>
    </citation>
    <scope>NUCLEOTIDE SEQUENCE [LARGE SCALE GENOMIC DNA]</scope>
</reference>
<feature type="compositionally biased region" description="Acidic residues" evidence="5">
    <location>
        <begin position="86"/>
        <end position="96"/>
    </location>
</feature>
<organism evidence="7 8">
    <name type="scientific">Candidatus Portnoybacteria bacterium CG_4_8_14_3_um_filter_44_15</name>
    <dbReference type="NCBI Taxonomy" id="1974803"/>
    <lineage>
        <taxon>Bacteria</taxon>
        <taxon>Candidatus Portnoyibacteriota</taxon>
    </lineage>
</organism>
<keyword evidence="3" id="KW-0732">Signal</keyword>
<comment type="caution">
    <text evidence="7">The sequence shown here is derived from an EMBL/GenBank/DDBJ whole genome shotgun (WGS) entry which is preliminary data.</text>
</comment>
<evidence type="ECO:0000256" key="2">
    <source>
        <dbReference type="ARBA" id="ARBA00022525"/>
    </source>
</evidence>
<evidence type="ECO:0000256" key="5">
    <source>
        <dbReference type="SAM" id="MobiDB-lite"/>
    </source>
</evidence>
<keyword evidence="6" id="KW-0812">Transmembrane</keyword>
<keyword evidence="4" id="KW-0106">Calcium</keyword>
<evidence type="ECO:0000256" key="1">
    <source>
        <dbReference type="ARBA" id="ARBA00004613"/>
    </source>
</evidence>
<comment type="subcellular location">
    <subcellularLocation>
        <location evidence="1">Secreted</location>
    </subcellularLocation>
</comment>
<feature type="region of interest" description="Disordered" evidence="5">
    <location>
        <begin position="58"/>
        <end position="106"/>
    </location>
</feature>
<evidence type="ECO:0000256" key="6">
    <source>
        <dbReference type="SAM" id="Phobius"/>
    </source>
</evidence>
<evidence type="ECO:0000256" key="4">
    <source>
        <dbReference type="ARBA" id="ARBA00022837"/>
    </source>
</evidence>
<evidence type="ECO:0000313" key="7">
    <source>
        <dbReference type="EMBL" id="PIW74681.1"/>
    </source>
</evidence>
<gene>
    <name evidence="7" type="ORF">CO003_01395</name>
</gene>
<keyword evidence="6" id="KW-1133">Transmembrane helix</keyword>
<proteinExistence type="predicted"/>
<dbReference type="InterPro" id="IPR059100">
    <property type="entry name" value="TSP3_bac"/>
</dbReference>
<dbReference type="Proteomes" id="UP000231673">
    <property type="component" value="Unassembled WGS sequence"/>
</dbReference>
<feature type="transmembrane region" description="Helical" evidence="6">
    <location>
        <begin position="12"/>
        <end position="31"/>
    </location>
</feature>
<evidence type="ECO:0000313" key="8">
    <source>
        <dbReference type="Proteomes" id="UP000231673"/>
    </source>
</evidence>